<name>A0A285UN60_9BACL</name>
<dbReference type="InterPro" id="IPR000620">
    <property type="entry name" value="EamA_dom"/>
</dbReference>
<dbReference type="InterPro" id="IPR037185">
    <property type="entry name" value="EmrE-like"/>
</dbReference>
<dbReference type="EMBL" id="OBQC01000015">
    <property type="protein sequence ID" value="SOC43213.1"/>
    <property type="molecule type" value="Genomic_DNA"/>
</dbReference>
<evidence type="ECO:0000256" key="3">
    <source>
        <dbReference type="ARBA" id="ARBA00022692"/>
    </source>
</evidence>
<feature type="transmembrane region" description="Helical" evidence="6">
    <location>
        <begin position="106"/>
        <end position="127"/>
    </location>
</feature>
<dbReference type="PANTHER" id="PTHR32322">
    <property type="entry name" value="INNER MEMBRANE TRANSPORTER"/>
    <property type="match status" value="1"/>
</dbReference>
<feature type="transmembrane region" description="Helical" evidence="6">
    <location>
        <begin position="196"/>
        <end position="216"/>
    </location>
</feature>
<feature type="transmembrane region" description="Helical" evidence="6">
    <location>
        <begin position="164"/>
        <end position="184"/>
    </location>
</feature>
<dbReference type="GO" id="GO:0016020">
    <property type="term" value="C:membrane"/>
    <property type="evidence" value="ECO:0007669"/>
    <property type="project" value="UniProtKB-SubCell"/>
</dbReference>
<evidence type="ECO:0000313" key="8">
    <source>
        <dbReference type="EMBL" id="SOC43213.1"/>
    </source>
</evidence>
<protein>
    <submittedName>
        <fullName evidence="8">EamA-like transporter family protein</fullName>
    </submittedName>
</protein>
<evidence type="ECO:0000256" key="6">
    <source>
        <dbReference type="SAM" id="Phobius"/>
    </source>
</evidence>
<dbReference type="PANTHER" id="PTHR32322:SF2">
    <property type="entry name" value="EAMA DOMAIN-CONTAINING PROTEIN"/>
    <property type="match status" value="1"/>
</dbReference>
<sequence length="298" mass="32720">MFVYLVLILKRGGLGLKMWILAAVLTMLCLGTNNLILKATSGKGLSKIHMQFYFYLTAFLLTLGYGLVQGFEMFTLLTFVLGSLVGILNANANIQMTKAFEKGPASITAPLISTNTVIPVLSAALLFHEHITLIQWIGIIVMLASGAVIQYVPGKNGRDIEIDYKPWMLHVLIAFFSLGILGVLMKTSTHLQLDTVNMLISMYGGGALYLLINSFITKENWLPTELKIGAFMGCINLVGYISYFFALNTGFASIVFPIVSLSALVVVIGSCWLYKERLKVYQIIGIFTALLGIVLTKI</sequence>
<evidence type="ECO:0000256" key="4">
    <source>
        <dbReference type="ARBA" id="ARBA00022989"/>
    </source>
</evidence>
<evidence type="ECO:0000256" key="2">
    <source>
        <dbReference type="ARBA" id="ARBA00007362"/>
    </source>
</evidence>
<proteinExistence type="inferred from homology"/>
<organism evidence="8 9">
    <name type="scientific">Ureibacillus acetophenoni</name>
    <dbReference type="NCBI Taxonomy" id="614649"/>
    <lineage>
        <taxon>Bacteria</taxon>
        <taxon>Bacillati</taxon>
        <taxon>Bacillota</taxon>
        <taxon>Bacilli</taxon>
        <taxon>Bacillales</taxon>
        <taxon>Caryophanaceae</taxon>
        <taxon>Ureibacillus</taxon>
    </lineage>
</organism>
<accession>A0A285UN60</accession>
<evidence type="ECO:0000259" key="7">
    <source>
        <dbReference type="Pfam" id="PF00892"/>
    </source>
</evidence>
<evidence type="ECO:0000313" key="9">
    <source>
        <dbReference type="Proteomes" id="UP000219252"/>
    </source>
</evidence>
<feature type="domain" description="EamA" evidence="7">
    <location>
        <begin position="18"/>
        <end position="148"/>
    </location>
</feature>
<keyword evidence="9" id="KW-1185">Reference proteome</keyword>
<dbReference type="InterPro" id="IPR050638">
    <property type="entry name" value="AA-Vitamin_Transporters"/>
</dbReference>
<dbReference type="Pfam" id="PF00892">
    <property type="entry name" value="EamA"/>
    <property type="match status" value="2"/>
</dbReference>
<feature type="transmembrane region" description="Helical" evidence="6">
    <location>
        <begin position="228"/>
        <end position="245"/>
    </location>
</feature>
<evidence type="ECO:0000256" key="1">
    <source>
        <dbReference type="ARBA" id="ARBA00004127"/>
    </source>
</evidence>
<keyword evidence="5 6" id="KW-0472">Membrane</keyword>
<dbReference type="Proteomes" id="UP000219252">
    <property type="component" value="Unassembled WGS sequence"/>
</dbReference>
<feature type="transmembrane region" description="Helical" evidence="6">
    <location>
        <begin position="251"/>
        <end position="273"/>
    </location>
</feature>
<feature type="transmembrane region" description="Helical" evidence="6">
    <location>
        <begin position="20"/>
        <end position="40"/>
    </location>
</feature>
<keyword evidence="3 6" id="KW-0812">Transmembrane</keyword>
<evidence type="ECO:0000256" key="5">
    <source>
        <dbReference type="ARBA" id="ARBA00023136"/>
    </source>
</evidence>
<reference evidence="9" key="1">
    <citation type="submission" date="2017-08" db="EMBL/GenBank/DDBJ databases">
        <authorList>
            <person name="Varghese N."/>
            <person name="Submissions S."/>
        </authorList>
    </citation>
    <scope>NUCLEOTIDE SEQUENCE [LARGE SCALE GENOMIC DNA]</scope>
    <source>
        <strain evidence="9">JC23</strain>
    </source>
</reference>
<keyword evidence="4 6" id="KW-1133">Transmembrane helix</keyword>
<gene>
    <name evidence="8" type="ORF">SAMN05877842_11512</name>
</gene>
<dbReference type="Gene3D" id="1.10.3730.20">
    <property type="match status" value="2"/>
</dbReference>
<comment type="similarity">
    <text evidence="2">Belongs to the EamA transporter family.</text>
</comment>
<feature type="transmembrane region" description="Helical" evidence="6">
    <location>
        <begin position="133"/>
        <end position="152"/>
    </location>
</feature>
<dbReference type="SUPFAM" id="SSF103481">
    <property type="entry name" value="Multidrug resistance efflux transporter EmrE"/>
    <property type="match status" value="2"/>
</dbReference>
<dbReference type="AlphaFoldDB" id="A0A285UN60"/>
<feature type="domain" description="EamA" evidence="7">
    <location>
        <begin position="166"/>
        <end position="296"/>
    </location>
</feature>
<comment type="subcellular location">
    <subcellularLocation>
        <location evidence="1">Endomembrane system</location>
        <topology evidence="1">Multi-pass membrane protein</topology>
    </subcellularLocation>
</comment>
<feature type="transmembrane region" description="Helical" evidence="6">
    <location>
        <begin position="52"/>
        <end position="68"/>
    </location>
</feature>
<feature type="transmembrane region" description="Helical" evidence="6">
    <location>
        <begin position="74"/>
        <end position="94"/>
    </location>
</feature>
<feature type="transmembrane region" description="Helical" evidence="6">
    <location>
        <begin position="280"/>
        <end position="296"/>
    </location>
</feature>